<protein>
    <submittedName>
        <fullName evidence="4 5">Oxidoreductase</fullName>
    </submittedName>
</protein>
<name>A0A942YC93_9BACI</name>
<dbReference type="InterPro" id="IPR036291">
    <property type="entry name" value="NAD(P)-bd_dom_sf"/>
</dbReference>
<feature type="region of interest" description="Disordered" evidence="3">
    <location>
        <begin position="251"/>
        <end position="272"/>
    </location>
</feature>
<evidence type="ECO:0000256" key="3">
    <source>
        <dbReference type="SAM" id="MobiDB-lite"/>
    </source>
</evidence>
<dbReference type="CDD" id="cd05327">
    <property type="entry name" value="retinol-DH_like_SDR_c_like"/>
    <property type="match status" value="1"/>
</dbReference>
<keyword evidence="6" id="KW-1185">Reference proteome</keyword>
<dbReference type="EMBL" id="JAGYPE020000081">
    <property type="protein sequence ID" value="MCH6269148.1"/>
    <property type="molecule type" value="Genomic_DNA"/>
</dbReference>
<dbReference type="Gene3D" id="3.40.50.720">
    <property type="entry name" value="NAD(P)-binding Rossmann-like Domain"/>
    <property type="match status" value="1"/>
</dbReference>
<comment type="similarity">
    <text evidence="2">Belongs to the short-chain dehydrogenases/reductases (SDR) family.</text>
</comment>
<keyword evidence="1" id="KW-0560">Oxidoreductase</keyword>
<evidence type="ECO:0000256" key="1">
    <source>
        <dbReference type="ARBA" id="ARBA00023002"/>
    </source>
</evidence>
<dbReference type="PRINTS" id="PR00081">
    <property type="entry name" value="GDHRDH"/>
</dbReference>
<sequence>MLEQDLTGKRIVITGANSGIGLEAAKVLVQKGAEVILAVRNEQKGAIAKETILSGNPKGSVLVMGLNLADLSSVREFAQNYRSRFDTLDILINNAGVMVPPYQKTKDGFEMQFGTNHLGHFALTGLLLPLLKKTPNSRVVTLSSIAHRGARILFDNLDGSKGYKAMKFYGQSKLANLLFAKELDHRLKQYGMATKSLACHPGISSTNLFKIGNKDAPGYVKALMKLFLQPAEKGALPTLYAATETSLNGGEYIGPDGRGNRKGNPTIETPRSGVYNSETMKKLWDVSQKLTGVAYDFSGE</sequence>
<evidence type="ECO:0000256" key="2">
    <source>
        <dbReference type="RuleBase" id="RU000363"/>
    </source>
</evidence>
<evidence type="ECO:0000313" key="6">
    <source>
        <dbReference type="Proteomes" id="UP000677265"/>
    </source>
</evidence>
<dbReference type="SUPFAM" id="SSF51735">
    <property type="entry name" value="NAD(P)-binding Rossmann-fold domains"/>
    <property type="match status" value="1"/>
</dbReference>
<organism evidence="4">
    <name type="scientific">Neobacillus citreus</name>
    <dbReference type="NCBI Taxonomy" id="2833578"/>
    <lineage>
        <taxon>Bacteria</taxon>
        <taxon>Bacillati</taxon>
        <taxon>Bacillota</taxon>
        <taxon>Bacilli</taxon>
        <taxon>Bacillales</taxon>
        <taxon>Bacillaceae</taxon>
        <taxon>Neobacillus</taxon>
    </lineage>
</organism>
<dbReference type="NCBIfam" id="NF004513">
    <property type="entry name" value="PRK05854.1"/>
    <property type="match status" value="1"/>
</dbReference>
<dbReference type="Proteomes" id="UP000677265">
    <property type="component" value="Unassembled WGS sequence"/>
</dbReference>
<dbReference type="PANTHER" id="PTHR43157">
    <property type="entry name" value="PHOSPHATIDYLINOSITOL-GLYCAN BIOSYNTHESIS CLASS F PROTEIN-RELATED"/>
    <property type="match status" value="1"/>
</dbReference>
<dbReference type="EMBL" id="JAGYPE010000007">
    <property type="protein sequence ID" value="MBS4186306.1"/>
    <property type="molecule type" value="Genomic_DNA"/>
</dbReference>
<dbReference type="GO" id="GO:0016491">
    <property type="term" value="F:oxidoreductase activity"/>
    <property type="evidence" value="ECO:0007669"/>
    <property type="project" value="UniProtKB-KW"/>
</dbReference>
<accession>A0A942YC93</accession>
<proteinExistence type="inferred from homology"/>
<dbReference type="PRINTS" id="PR00080">
    <property type="entry name" value="SDRFAMILY"/>
</dbReference>
<comment type="caution">
    <text evidence="4">The sequence shown here is derived from an EMBL/GenBank/DDBJ whole genome shotgun (WGS) entry which is preliminary data.</text>
</comment>
<dbReference type="PANTHER" id="PTHR43157:SF31">
    <property type="entry name" value="PHOSPHATIDYLINOSITOL-GLYCAN BIOSYNTHESIS CLASS F PROTEIN"/>
    <property type="match status" value="1"/>
</dbReference>
<dbReference type="AlphaFoldDB" id="A0A942YC93"/>
<dbReference type="Pfam" id="PF00106">
    <property type="entry name" value="adh_short"/>
    <property type="match status" value="1"/>
</dbReference>
<dbReference type="RefSeq" id="WP_213146133.1">
    <property type="nucleotide sequence ID" value="NZ_JAGYPE020000081.1"/>
</dbReference>
<dbReference type="InterPro" id="IPR002347">
    <property type="entry name" value="SDR_fam"/>
</dbReference>
<evidence type="ECO:0000313" key="4">
    <source>
        <dbReference type="EMBL" id="MBS4186306.1"/>
    </source>
</evidence>
<evidence type="ECO:0000313" key="5">
    <source>
        <dbReference type="EMBL" id="MCH6269148.1"/>
    </source>
</evidence>
<reference evidence="4" key="1">
    <citation type="submission" date="2021-05" db="EMBL/GenBank/DDBJ databases">
        <title>Novel Bacillus species.</title>
        <authorList>
            <person name="Liu G."/>
        </authorList>
    </citation>
    <scope>NUCLEOTIDE SEQUENCE</scope>
    <source>
        <strain evidence="4 6">FJAT-50051</strain>
    </source>
</reference>
<gene>
    <name evidence="5" type="ORF">KHB02_026825</name>
    <name evidence="4" type="ORF">KHB02_33590</name>
</gene>
<dbReference type="NCBIfam" id="NF004846">
    <property type="entry name" value="PRK06197.1"/>
    <property type="match status" value="1"/>
</dbReference>